<accession>A0A3S1BSD3</accession>
<reference evidence="2 3" key="1">
    <citation type="submission" date="2018-12" db="EMBL/GenBank/DDBJ databases">
        <authorList>
            <person name="Sun L."/>
            <person name="Chen Z."/>
        </authorList>
    </citation>
    <scope>NUCLEOTIDE SEQUENCE [LARGE SCALE GENOMIC DNA]</scope>
    <source>
        <strain evidence="2 3">DSM 15890</strain>
    </source>
</reference>
<feature type="transmembrane region" description="Helical" evidence="1">
    <location>
        <begin position="9"/>
        <end position="29"/>
    </location>
</feature>
<dbReference type="EMBL" id="RZNY01000001">
    <property type="protein sequence ID" value="RUT48661.1"/>
    <property type="molecule type" value="Genomic_DNA"/>
</dbReference>
<protein>
    <submittedName>
        <fullName evidence="2">Uncharacterized protein</fullName>
    </submittedName>
</protein>
<sequence>MKLEKGMKIYLVGSVLFLIYAIGFAIYFKSQSAEVPMWFLGSLLLAPLVVFSRGVWSFIKEWKKPRL</sequence>
<evidence type="ECO:0000313" key="2">
    <source>
        <dbReference type="EMBL" id="RUT48661.1"/>
    </source>
</evidence>
<dbReference type="Proteomes" id="UP000279446">
    <property type="component" value="Unassembled WGS sequence"/>
</dbReference>
<evidence type="ECO:0000313" key="3">
    <source>
        <dbReference type="Proteomes" id="UP000279446"/>
    </source>
</evidence>
<comment type="caution">
    <text evidence="2">The sequence shown here is derived from an EMBL/GenBank/DDBJ whole genome shotgun (WGS) entry which is preliminary data.</text>
</comment>
<name>A0A3S1BSD3_9BACL</name>
<dbReference type="RefSeq" id="WP_127190254.1">
    <property type="nucleotide sequence ID" value="NZ_JAUSSS010000008.1"/>
</dbReference>
<dbReference type="AlphaFoldDB" id="A0A3S1BSD3"/>
<keyword evidence="3" id="KW-1185">Reference proteome</keyword>
<organism evidence="2 3">
    <name type="scientific">Paenibacillus anaericanus</name>
    <dbReference type="NCBI Taxonomy" id="170367"/>
    <lineage>
        <taxon>Bacteria</taxon>
        <taxon>Bacillati</taxon>
        <taxon>Bacillota</taxon>
        <taxon>Bacilli</taxon>
        <taxon>Bacillales</taxon>
        <taxon>Paenibacillaceae</taxon>
        <taxon>Paenibacillus</taxon>
    </lineage>
</organism>
<keyword evidence="1" id="KW-0472">Membrane</keyword>
<gene>
    <name evidence="2" type="ORF">EJP82_01610</name>
</gene>
<keyword evidence="1" id="KW-1133">Transmembrane helix</keyword>
<proteinExistence type="predicted"/>
<keyword evidence="1" id="KW-0812">Transmembrane</keyword>
<feature type="transmembrane region" description="Helical" evidence="1">
    <location>
        <begin position="35"/>
        <end position="56"/>
    </location>
</feature>
<evidence type="ECO:0000256" key="1">
    <source>
        <dbReference type="SAM" id="Phobius"/>
    </source>
</evidence>